<dbReference type="Gene3D" id="1.10.287.460">
    <property type="entry name" value="Peptidyl-prolyl cis-trans isomerase, FKBP-type, N-terminal domain"/>
    <property type="match status" value="1"/>
</dbReference>
<evidence type="ECO:0000256" key="3">
    <source>
        <dbReference type="ARBA" id="ARBA00023110"/>
    </source>
</evidence>
<comment type="catalytic activity">
    <reaction evidence="1 5 6">
        <text>[protein]-peptidylproline (omega=180) = [protein]-peptidylproline (omega=0)</text>
        <dbReference type="Rhea" id="RHEA:16237"/>
        <dbReference type="Rhea" id="RHEA-COMP:10747"/>
        <dbReference type="Rhea" id="RHEA-COMP:10748"/>
        <dbReference type="ChEBI" id="CHEBI:83833"/>
        <dbReference type="ChEBI" id="CHEBI:83834"/>
        <dbReference type="EC" id="5.2.1.8"/>
    </reaction>
</comment>
<dbReference type="Proteomes" id="UP000238390">
    <property type="component" value="Chromosome"/>
</dbReference>
<sequence length="209" mass="22929">MPHHLLIALLLLPLPLFAAPPRDELAYAVGARLGTQLLQEMPGLELAELLRGLERAYRAEELELPPERIERLLAQQDNSTPARAPTTPVEARFLANEKARFGVRELTGGVLVSELRRAQGMGIGSATQVQVRYRGLLAGGQVFDESERAEWFALDSVIEGWRTVLRAMPIGARWRVVIPSAQAYGHEGAGDLIPADAPLVFEIELLGAR</sequence>
<evidence type="ECO:0000313" key="10">
    <source>
        <dbReference type="Proteomes" id="UP000238390"/>
    </source>
</evidence>
<evidence type="ECO:0000256" key="2">
    <source>
        <dbReference type="ARBA" id="ARBA00006577"/>
    </source>
</evidence>
<dbReference type="GO" id="GO:0006457">
    <property type="term" value="P:protein folding"/>
    <property type="evidence" value="ECO:0007669"/>
    <property type="project" value="InterPro"/>
</dbReference>
<organism evidence="9 10">
    <name type="scientific">Pseudomonas paraeruginosa</name>
    <dbReference type="NCBI Taxonomy" id="2994495"/>
    <lineage>
        <taxon>Bacteria</taxon>
        <taxon>Pseudomonadati</taxon>
        <taxon>Pseudomonadota</taxon>
        <taxon>Gammaproteobacteria</taxon>
        <taxon>Pseudomonadales</taxon>
        <taxon>Pseudomonadaceae</taxon>
        <taxon>Pseudomonas</taxon>
    </lineage>
</organism>
<dbReference type="InterPro" id="IPR001179">
    <property type="entry name" value="PPIase_FKBP_dom"/>
</dbReference>
<dbReference type="Pfam" id="PF01346">
    <property type="entry name" value="FKBP_N"/>
    <property type="match status" value="1"/>
</dbReference>
<keyword evidence="3 5" id="KW-0697">Rotamase</keyword>
<keyword evidence="4 5" id="KW-0413">Isomerase</keyword>
<keyword evidence="7" id="KW-0732">Signal</keyword>
<evidence type="ECO:0000256" key="4">
    <source>
        <dbReference type="ARBA" id="ARBA00023235"/>
    </source>
</evidence>
<dbReference type="RefSeq" id="WP_058146408.1">
    <property type="nucleotide sequence ID" value="NZ_CP027169.1"/>
</dbReference>
<evidence type="ECO:0000256" key="7">
    <source>
        <dbReference type="SAM" id="SignalP"/>
    </source>
</evidence>
<dbReference type="PROSITE" id="PS50059">
    <property type="entry name" value="FKBP_PPIASE"/>
    <property type="match status" value="1"/>
</dbReference>
<reference evidence="9 10" key="1">
    <citation type="submission" date="2018-02" db="EMBL/GenBank/DDBJ databases">
        <title>FDA/CDC Antimicrobial Resistant Isolate Bank Genome Sequencing.</title>
        <authorList>
            <person name="Benahmed F.H."/>
            <person name="Lutgring J.D."/>
            <person name="Yoo B."/>
            <person name="Machado M."/>
            <person name="Brown A."/>
            <person name="McAllister G."/>
            <person name="Perry A."/>
            <person name="Halpin A.L."/>
            <person name="Vavikolanu K."/>
            <person name="Ott S."/>
            <person name="Zhao X."/>
            <person name="Tallon L.J."/>
            <person name="Sadzewicz L."/>
            <person name="Aluvathingal J."/>
            <person name="Nadendla S."/>
            <person name="Voskania-kordi A."/>
            <person name="Simonyan V."/>
            <person name="Patel J."/>
            <person name="Shawar R.M."/>
        </authorList>
    </citation>
    <scope>NUCLEOTIDE SEQUENCE [LARGE SCALE GENOMIC DNA]</scope>
    <source>
        <strain evidence="9 10">AR_0356</strain>
    </source>
</reference>
<dbReference type="AlphaFoldDB" id="A0A2R3IWT0"/>
<evidence type="ECO:0000313" key="9">
    <source>
        <dbReference type="EMBL" id="AVK06313.1"/>
    </source>
</evidence>
<dbReference type="InterPro" id="IPR036944">
    <property type="entry name" value="PPIase_FKBP_N_sf"/>
</dbReference>
<name>A0A2R3IWT0_9PSED</name>
<protein>
    <recommendedName>
        <fullName evidence="6">Peptidyl-prolyl cis-trans isomerase</fullName>
        <ecNumber evidence="6">5.2.1.8</ecNumber>
    </recommendedName>
</protein>
<dbReference type="EC" id="5.2.1.8" evidence="6"/>
<dbReference type="EMBL" id="CP027169">
    <property type="protein sequence ID" value="AVK06313.1"/>
    <property type="molecule type" value="Genomic_DNA"/>
</dbReference>
<dbReference type="Gene3D" id="3.10.50.40">
    <property type="match status" value="1"/>
</dbReference>
<dbReference type="InterPro" id="IPR046357">
    <property type="entry name" value="PPIase_dom_sf"/>
</dbReference>
<evidence type="ECO:0000256" key="1">
    <source>
        <dbReference type="ARBA" id="ARBA00000971"/>
    </source>
</evidence>
<feature type="chain" id="PRO_5015344338" description="Peptidyl-prolyl cis-trans isomerase" evidence="7">
    <location>
        <begin position="19"/>
        <end position="209"/>
    </location>
</feature>
<keyword evidence="10" id="KW-1185">Reference proteome</keyword>
<dbReference type="GO" id="GO:0003755">
    <property type="term" value="F:peptidyl-prolyl cis-trans isomerase activity"/>
    <property type="evidence" value="ECO:0007669"/>
    <property type="project" value="UniProtKB-UniRule"/>
</dbReference>
<feature type="signal peptide" evidence="7">
    <location>
        <begin position="1"/>
        <end position="18"/>
    </location>
</feature>
<evidence type="ECO:0000256" key="6">
    <source>
        <dbReference type="RuleBase" id="RU003915"/>
    </source>
</evidence>
<dbReference type="InterPro" id="IPR000774">
    <property type="entry name" value="PPIase_FKBP_N"/>
</dbReference>
<feature type="domain" description="PPIase FKBP-type" evidence="8">
    <location>
        <begin position="126"/>
        <end position="209"/>
    </location>
</feature>
<dbReference type="Pfam" id="PF00254">
    <property type="entry name" value="FKBP_C"/>
    <property type="match status" value="1"/>
</dbReference>
<dbReference type="SUPFAM" id="SSF54534">
    <property type="entry name" value="FKBP-like"/>
    <property type="match status" value="1"/>
</dbReference>
<evidence type="ECO:0000256" key="5">
    <source>
        <dbReference type="PROSITE-ProRule" id="PRU00277"/>
    </source>
</evidence>
<dbReference type="PANTHER" id="PTHR43811">
    <property type="entry name" value="FKBP-TYPE PEPTIDYL-PROLYL CIS-TRANS ISOMERASE FKPA"/>
    <property type="match status" value="1"/>
</dbReference>
<proteinExistence type="inferred from homology"/>
<evidence type="ECO:0000259" key="8">
    <source>
        <dbReference type="PROSITE" id="PS50059"/>
    </source>
</evidence>
<dbReference type="PANTHER" id="PTHR43811:SF23">
    <property type="entry name" value="FKBP-TYPE 22 KDA PEPTIDYL-PROLYL CIS-TRANS ISOMERASE"/>
    <property type="match status" value="1"/>
</dbReference>
<accession>A0A2R3IWT0</accession>
<gene>
    <name evidence="9" type="ORF">CSB93_0865</name>
</gene>
<comment type="similarity">
    <text evidence="2 6">Belongs to the FKBP-type PPIase family.</text>
</comment>